<dbReference type="Pfam" id="PF03641">
    <property type="entry name" value="Lysine_decarbox"/>
    <property type="match status" value="1"/>
</dbReference>
<dbReference type="EMBL" id="MHKI01000008">
    <property type="protein sequence ID" value="OGY87525.1"/>
    <property type="molecule type" value="Genomic_DNA"/>
</dbReference>
<comment type="caution">
    <text evidence="2">The sequence shown here is derived from an EMBL/GenBank/DDBJ whole genome shotgun (WGS) entry which is preliminary data.</text>
</comment>
<organism evidence="2 3">
    <name type="scientific">Candidatus Kerfeldbacteria bacterium RIFOXYB2_FULL_38_14</name>
    <dbReference type="NCBI Taxonomy" id="1798547"/>
    <lineage>
        <taxon>Bacteria</taxon>
        <taxon>Candidatus Kerfeldiibacteriota</taxon>
    </lineage>
</organism>
<dbReference type="GO" id="GO:0016787">
    <property type="term" value="F:hydrolase activity"/>
    <property type="evidence" value="ECO:0007669"/>
    <property type="project" value="UniProtKB-KW"/>
</dbReference>
<dbReference type="AlphaFoldDB" id="A0A1G2BEQ5"/>
<keyword evidence="1" id="KW-0378">Hydrolase</keyword>
<dbReference type="GO" id="GO:0009691">
    <property type="term" value="P:cytokinin biosynthetic process"/>
    <property type="evidence" value="ECO:0007669"/>
    <property type="project" value="UniProtKB-UniRule"/>
</dbReference>
<evidence type="ECO:0000256" key="1">
    <source>
        <dbReference type="RuleBase" id="RU363015"/>
    </source>
</evidence>
<accession>A0A1G2BEQ5</accession>
<dbReference type="Gene3D" id="3.40.50.450">
    <property type="match status" value="1"/>
</dbReference>
<dbReference type="PANTHER" id="PTHR43393:SF3">
    <property type="entry name" value="LYSINE DECARBOXYLASE-LIKE PROTEIN"/>
    <property type="match status" value="1"/>
</dbReference>
<sequence length="225" mass="25465">MNPTEFRSGKATWRIFKIMSEFVEGYDFLSKITADITIFGSARLKPDSKYYLIAEELAGLLAKANFSIITGGGPGIMEAANKGAFEADGESIGLNIQLPFEQRINKYVRHGMGFHFFFTRKVMLTSPSQAFVAFPGGYGTVDEVFEVLTLMQTHKMQPVPFVLVGKAYWGKLYEFIEEQMLHNLGTIKETDINFFHIVDSAQEAFEFIKQKTQHDKPLPPKNQED</sequence>
<gene>
    <name evidence="2" type="ORF">A2319_04135</name>
</gene>
<reference evidence="2 3" key="1">
    <citation type="journal article" date="2016" name="Nat. Commun.">
        <title>Thousands of microbial genomes shed light on interconnected biogeochemical processes in an aquifer system.</title>
        <authorList>
            <person name="Anantharaman K."/>
            <person name="Brown C.T."/>
            <person name="Hug L.A."/>
            <person name="Sharon I."/>
            <person name="Castelle C.J."/>
            <person name="Probst A.J."/>
            <person name="Thomas B.C."/>
            <person name="Singh A."/>
            <person name="Wilkins M.J."/>
            <person name="Karaoz U."/>
            <person name="Brodie E.L."/>
            <person name="Williams K.H."/>
            <person name="Hubbard S.S."/>
            <person name="Banfield J.F."/>
        </authorList>
    </citation>
    <scope>NUCLEOTIDE SEQUENCE [LARGE SCALE GENOMIC DNA]</scope>
</reference>
<name>A0A1G2BEQ5_9BACT</name>
<dbReference type="PANTHER" id="PTHR43393">
    <property type="entry name" value="CYTOKININ RIBOSIDE 5'-MONOPHOSPHATE PHOSPHORIBOHYDROLASE"/>
    <property type="match status" value="1"/>
</dbReference>
<evidence type="ECO:0000313" key="2">
    <source>
        <dbReference type="EMBL" id="OGY87525.1"/>
    </source>
</evidence>
<dbReference type="Proteomes" id="UP000176420">
    <property type="component" value="Unassembled WGS sequence"/>
</dbReference>
<dbReference type="InterPro" id="IPR005269">
    <property type="entry name" value="LOG"/>
</dbReference>
<proteinExistence type="inferred from homology"/>
<comment type="similarity">
    <text evidence="1">Belongs to the LOG family.</text>
</comment>
<evidence type="ECO:0000313" key="3">
    <source>
        <dbReference type="Proteomes" id="UP000176420"/>
    </source>
</evidence>
<keyword evidence="1" id="KW-0203">Cytokinin biosynthesis</keyword>
<dbReference type="InterPro" id="IPR052341">
    <property type="entry name" value="LOG_family_nucleotidases"/>
</dbReference>
<dbReference type="GO" id="GO:0005829">
    <property type="term" value="C:cytosol"/>
    <property type="evidence" value="ECO:0007669"/>
    <property type="project" value="TreeGrafter"/>
</dbReference>
<dbReference type="NCBIfam" id="TIGR00730">
    <property type="entry name" value="Rossman fold protein, TIGR00730 family"/>
    <property type="match status" value="1"/>
</dbReference>
<protein>
    <recommendedName>
        <fullName evidence="1">Cytokinin riboside 5'-monophosphate phosphoribohydrolase</fullName>
        <ecNumber evidence="1">3.2.2.n1</ecNumber>
    </recommendedName>
</protein>
<dbReference type="SUPFAM" id="SSF102405">
    <property type="entry name" value="MCP/YpsA-like"/>
    <property type="match status" value="1"/>
</dbReference>
<dbReference type="EC" id="3.2.2.n1" evidence="1"/>
<dbReference type="InterPro" id="IPR031100">
    <property type="entry name" value="LOG_fam"/>
</dbReference>